<dbReference type="EMBL" id="QUSF01000008">
    <property type="protein sequence ID" value="RLW06961.1"/>
    <property type="molecule type" value="Genomic_DNA"/>
</dbReference>
<dbReference type="AlphaFoldDB" id="A0A3L8SRC5"/>
<comment type="caution">
    <text evidence="2">The sequence shown here is derived from an EMBL/GenBank/DDBJ whole genome shotgun (WGS) entry which is preliminary data.</text>
</comment>
<feature type="compositionally biased region" description="Low complexity" evidence="1">
    <location>
        <begin position="53"/>
        <end position="65"/>
    </location>
</feature>
<sequence>MRSFSACLFSSARRALQCSHQTPRSEPGEEPPPLPEPGEPVPKPGEPPREPGELVPMPGEAGPGEPVKEPGEEVSEPGDGVPEDPRAEPAPSGAGRPPARDSSYAFRNGNIQIRSGPPPPRDRQHSSHPQVR</sequence>
<name>A0A3L8SRC5_CHLGU</name>
<accession>A0A3L8SRC5</accession>
<reference evidence="2 3" key="1">
    <citation type="journal article" date="2018" name="Proc. R. Soc. B">
        <title>A non-coding region near Follistatin controls head colour polymorphism in the Gouldian finch.</title>
        <authorList>
            <person name="Toomey M.B."/>
            <person name="Marques C.I."/>
            <person name="Andrade P."/>
            <person name="Araujo P.M."/>
            <person name="Sabatino S."/>
            <person name="Gazda M.A."/>
            <person name="Afonso S."/>
            <person name="Lopes R.J."/>
            <person name="Corbo J.C."/>
            <person name="Carneiro M."/>
        </authorList>
    </citation>
    <scope>NUCLEOTIDE SEQUENCE [LARGE SCALE GENOMIC DNA]</scope>
    <source>
        <strain evidence="2">Red01</strain>
        <tissue evidence="2">Muscle</tissue>
    </source>
</reference>
<proteinExistence type="predicted"/>
<keyword evidence="3" id="KW-1185">Reference proteome</keyword>
<dbReference type="Proteomes" id="UP000276834">
    <property type="component" value="Unassembled WGS sequence"/>
</dbReference>
<evidence type="ECO:0000313" key="2">
    <source>
        <dbReference type="EMBL" id="RLW06961.1"/>
    </source>
</evidence>
<organism evidence="2 3">
    <name type="scientific">Chloebia gouldiae</name>
    <name type="common">Gouldian finch</name>
    <name type="synonym">Erythrura gouldiae</name>
    <dbReference type="NCBI Taxonomy" id="44316"/>
    <lineage>
        <taxon>Eukaryota</taxon>
        <taxon>Metazoa</taxon>
        <taxon>Chordata</taxon>
        <taxon>Craniata</taxon>
        <taxon>Vertebrata</taxon>
        <taxon>Euteleostomi</taxon>
        <taxon>Archelosauria</taxon>
        <taxon>Archosauria</taxon>
        <taxon>Dinosauria</taxon>
        <taxon>Saurischia</taxon>
        <taxon>Theropoda</taxon>
        <taxon>Coelurosauria</taxon>
        <taxon>Aves</taxon>
        <taxon>Neognathae</taxon>
        <taxon>Neoaves</taxon>
        <taxon>Telluraves</taxon>
        <taxon>Australaves</taxon>
        <taxon>Passeriformes</taxon>
        <taxon>Passeroidea</taxon>
        <taxon>Passeridae</taxon>
        <taxon>Chloebia</taxon>
    </lineage>
</organism>
<dbReference type="OrthoDB" id="6156415at2759"/>
<protein>
    <submittedName>
        <fullName evidence="2">Uncharacterized protein</fullName>
    </submittedName>
</protein>
<feature type="compositionally biased region" description="Pro residues" evidence="1">
    <location>
        <begin position="30"/>
        <end position="45"/>
    </location>
</feature>
<feature type="region of interest" description="Disordered" evidence="1">
    <location>
        <begin position="1"/>
        <end position="132"/>
    </location>
</feature>
<evidence type="ECO:0000256" key="1">
    <source>
        <dbReference type="SAM" id="MobiDB-lite"/>
    </source>
</evidence>
<gene>
    <name evidence="2" type="ORF">DV515_00004331</name>
</gene>
<evidence type="ECO:0000313" key="3">
    <source>
        <dbReference type="Proteomes" id="UP000276834"/>
    </source>
</evidence>